<dbReference type="AlphaFoldDB" id="A0A0K8RJ32"/>
<reference evidence="2" key="1">
    <citation type="submission" date="2012-12" db="EMBL/GenBank/DDBJ databases">
        <title>Identification and characterization of a phenylalanine ammonia-lyase gene family in Isatis indigotica Fort.</title>
        <authorList>
            <person name="Liu Q."/>
            <person name="Chen J."/>
            <person name="Zhou X."/>
            <person name="Di P."/>
            <person name="Xiao Y."/>
            <person name="Xuan H."/>
            <person name="Zhang L."/>
            <person name="Chen W."/>
        </authorList>
    </citation>
    <scope>NUCLEOTIDE SEQUENCE</scope>
    <source>
        <tissue evidence="2">Salivary gland</tissue>
    </source>
</reference>
<protein>
    <submittedName>
        <fullName evidence="2">Putative basic tail protein</fullName>
    </submittedName>
</protein>
<feature type="region of interest" description="Disordered" evidence="1">
    <location>
        <begin position="99"/>
        <end position="152"/>
    </location>
</feature>
<evidence type="ECO:0000313" key="2">
    <source>
        <dbReference type="EMBL" id="JAA70549.1"/>
    </source>
</evidence>
<accession>A0A0K8RJ32</accession>
<feature type="compositionally biased region" description="Basic and acidic residues" evidence="1">
    <location>
        <begin position="125"/>
        <end position="134"/>
    </location>
</feature>
<name>A0A0K8RJ32_IXORI</name>
<feature type="compositionally biased region" description="Polar residues" evidence="1">
    <location>
        <begin position="99"/>
        <end position="109"/>
    </location>
</feature>
<proteinExistence type="evidence at transcript level"/>
<evidence type="ECO:0000256" key="1">
    <source>
        <dbReference type="SAM" id="MobiDB-lite"/>
    </source>
</evidence>
<organism evidence="2">
    <name type="scientific">Ixodes ricinus</name>
    <name type="common">Common tick</name>
    <name type="synonym">Acarus ricinus</name>
    <dbReference type="NCBI Taxonomy" id="34613"/>
    <lineage>
        <taxon>Eukaryota</taxon>
        <taxon>Metazoa</taxon>
        <taxon>Ecdysozoa</taxon>
        <taxon>Arthropoda</taxon>
        <taxon>Chelicerata</taxon>
        <taxon>Arachnida</taxon>
        <taxon>Acari</taxon>
        <taxon>Parasitiformes</taxon>
        <taxon>Ixodida</taxon>
        <taxon>Ixodoidea</taxon>
        <taxon>Ixodidae</taxon>
        <taxon>Ixodinae</taxon>
        <taxon>Ixodes</taxon>
    </lineage>
</organism>
<feature type="compositionally biased region" description="Polar residues" evidence="1">
    <location>
        <begin position="135"/>
        <end position="145"/>
    </location>
</feature>
<dbReference type="EMBL" id="GADI01003259">
    <property type="protein sequence ID" value="JAA70549.1"/>
    <property type="molecule type" value="mRNA"/>
</dbReference>
<sequence>MTSRTEEQLLQGCTQAYMHLSTSLGIGNIYSRSVIKLARRYPYCIYYCKKNGTWFYGFYFTATTCQYGDNKLQGVCVLGLCHLETDTVTEATFPDNTQALPVENVTTSLPPVDSGTTPTEPVESESTRLSDNESNHTQAVENENAPTVPMEN</sequence>